<dbReference type="Proteomes" id="UP000031982">
    <property type="component" value="Unassembled WGS sequence"/>
</dbReference>
<gene>
    <name evidence="1" type="ORF">SD77_0080</name>
</gene>
<comment type="caution">
    <text evidence="1">The sequence shown here is derived from an EMBL/GenBank/DDBJ whole genome shotgun (WGS) entry which is preliminary data.</text>
</comment>
<reference evidence="1 2" key="1">
    <citation type="submission" date="2015-01" db="EMBL/GenBank/DDBJ databases">
        <title>Genome Assembly of Bacillus badius MTCC 1458.</title>
        <authorList>
            <person name="Verma A."/>
            <person name="Khatri I."/>
            <person name="Mual P."/>
            <person name="Subramanian S."/>
            <person name="Krishnamurthi S."/>
        </authorList>
    </citation>
    <scope>NUCLEOTIDE SEQUENCE [LARGE SCALE GENOMIC DNA]</scope>
    <source>
        <strain evidence="1 2">MTCC 1458</strain>
    </source>
</reference>
<organism evidence="1 2">
    <name type="scientific">Bacillus badius</name>
    <dbReference type="NCBI Taxonomy" id="1455"/>
    <lineage>
        <taxon>Bacteria</taxon>
        <taxon>Bacillati</taxon>
        <taxon>Bacillota</taxon>
        <taxon>Bacilli</taxon>
        <taxon>Bacillales</taxon>
        <taxon>Bacillaceae</taxon>
        <taxon>Pseudobacillus</taxon>
    </lineage>
</organism>
<proteinExistence type="predicted"/>
<protein>
    <submittedName>
        <fullName evidence="1">Uncharacterized protein</fullName>
    </submittedName>
</protein>
<sequence>MVVFLCPFLFTLPINRLKLFKRMEKQPVQYHYVTELSF</sequence>
<evidence type="ECO:0000313" key="1">
    <source>
        <dbReference type="EMBL" id="KIL80232.1"/>
    </source>
</evidence>
<dbReference type="EMBL" id="JXLP01000001">
    <property type="protein sequence ID" value="KIL80232.1"/>
    <property type="molecule type" value="Genomic_DNA"/>
</dbReference>
<accession>A0ABR5AZV1</accession>
<keyword evidence="2" id="KW-1185">Reference proteome</keyword>
<evidence type="ECO:0000313" key="2">
    <source>
        <dbReference type="Proteomes" id="UP000031982"/>
    </source>
</evidence>
<name>A0ABR5AZV1_BACBA</name>